<sequence length="110" mass="11636">MGRYISTTPGAVSTIREVSTTYQSLPNDRIMADVSSSAYTITLPAVADVIAGDVVQIVDVLNNAATNNITVGRNSANINSTAEDMVIDVKGSVTTFTYVNVTYGWVITSV</sequence>
<evidence type="ECO:0000313" key="1">
    <source>
        <dbReference type="EMBL" id="SVB51458.1"/>
    </source>
</evidence>
<accession>A0A382EL60</accession>
<dbReference type="AlphaFoldDB" id="A0A382EL60"/>
<proteinExistence type="predicted"/>
<reference evidence="1" key="1">
    <citation type="submission" date="2018-05" db="EMBL/GenBank/DDBJ databases">
        <authorList>
            <person name="Lanie J.A."/>
            <person name="Ng W.-L."/>
            <person name="Kazmierczak K.M."/>
            <person name="Andrzejewski T.M."/>
            <person name="Davidsen T.M."/>
            <person name="Wayne K.J."/>
            <person name="Tettelin H."/>
            <person name="Glass J.I."/>
            <person name="Rusch D."/>
            <person name="Podicherti R."/>
            <person name="Tsui H.-C.T."/>
            <person name="Winkler M.E."/>
        </authorList>
    </citation>
    <scope>NUCLEOTIDE SEQUENCE</scope>
</reference>
<organism evidence="1">
    <name type="scientific">marine metagenome</name>
    <dbReference type="NCBI Taxonomy" id="408172"/>
    <lineage>
        <taxon>unclassified sequences</taxon>
        <taxon>metagenomes</taxon>
        <taxon>ecological metagenomes</taxon>
    </lineage>
</organism>
<gene>
    <name evidence="1" type="ORF">METZ01_LOCUS204312</name>
</gene>
<protein>
    <submittedName>
        <fullName evidence="1">Uncharacterized protein</fullName>
    </submittedName>
</protein>
<dbReference type="EMBL" id="UINC01045105">
    <property type="protein sequence ID" value="SVB51458.1"/>
    <property type="molecule type" value="Genomic_DNA"/>
</dbReference>
<name>A0A382EL60_9ZZZZ</name>